<protein>
    <submittedName>
        <fullName evidence="2">Inosose isomerase</fullName>
        <ecNumber evidence="2">5.3.99.11</ecNumber>
    </submittedName>
</protein>
<dbReference type="InterPro" id="IPR036237">
    <property type="entry name" value="Xyl_isomerase-like_sf"/>
</dbReference>
<dbReference type="Pfam" id="PF01261">
    <property type="entry name" value="AP_endonuc_2"/>
    <property type="match status" value="1"/>
</dbReference>
<dbReference type="AlphaFoldDB" id="A0A1U7CYC9"/>
<gene>
    <name evidence="2" type="primary">iolI_5</name>
    <name evidence="2" type="ORF">BSF38_05485</name>
</gene>
<evidence type="ECO:0000313" key="3">
    <source>
        <dbReference type="Proteomes" id="UP000186309"/>
    </source>
</evidence>
<evidence type="ECO:0000313" key="2">
    <source>
        <dbReference type="EMBL" id="APW63898.1"/>
    </source>
</evidence>
<dbReference type="InterPro" id="IPR050312">
    <property type="entry name" value="IolE/XylAMocC-like"/>
</dbReference>
<dbReference type="PANTHER" id="PTHR12110">
    <property type="entry name" value="HYDROXYPYRUVATE ISOMERASE"/>
    <property type="match status" value="1"/>
</dbReference>
<proteinExistence type="predicted"/>
<dbReference type="Proteomes" id="UP000186309">
    <property type="component" value="Chromosome"/>
</dbReference>
<dbReference type="EMBL" id="CP019082">
    <property type="protein sequence ID" value="APW63898.1"/>
    <property type="molecule type" value="Genomic_DNA"/>
</dbReference>
<dbReference type="STRING" id="1387353.BSF38_05485"/>
<feature type="domain" description="Xylose isomerase-like TIM barrel" evidence="1">
    <location>
        <begin position="23"/>
        <end position="266"/>
    </location>
</feature>
<reference evidence="3" key="1">
    <citation type="submission" date="2016-12" db="EMBL/GenBank/DDBJ databases">
        <title>Comparative genomics of four Isosphaeraceae planctomycetes: a common pool of plasmids and glycoside hydrolase genes.</title>
        <authorList>
            <person name="Ivanova A."/>
        </authorList>
    </citation>
    <scope>NUCLEOTIDE SEQUENCE [LARGE SCALE GENOMIC DNA]</scope>
    <source>
        <strain evidence="3">PX4</strain>
    </source>
</reference>
<accession>A0A1U7CYC9</accession>
<dbReference type="KEGG" id="pbor:BSF38_05485"/>
<keyword evidence="3" id="KW-1185">Reference proteome</keyword>
<dbReference type="InterPro" id="IPR013022">
    <property type="entry name" value="Xyl_isomerase-like_TIM-brl"/>
</dbReference>
<evidence type="ECO:0000259" key="1">
    <source>
        <dbReference type="Pfam" id="PF01261"/>
    </source>
</evidence>
<name>A0A1U7CYC9_9BACT</name>
<sequence length="270" mass="29293">MAEFLYCLNTSTIQPTPLLEKVRVAGAAGYKAIEPWNDEIDEYLAKGGSLSDLGKAISDAGLEVVSVIALHSWATTEGDEYVRALDECRRRIDQAVALGSPYIVASPPQEVVDLPHITARFVELLAIGEQAGVTPSMEFLGFVDGINSVSSAWAIAQGARNAKATIVADVFHMIRGGGSVDDLLKIPGHRLANFHINDVPATPDPLTQTDYDRVMVGDGIADLPRVIANLRTIGYRGPISFEIFNKELWTHDPFDVARRGLDRIKALVEA</sequence>
<keyword evidence="2" id="KW-0413">Isomerase</keyword>
<organism evidence="2 3">
    <name type="scientific">Paludisphaera borealis</name>
    <dbReference type="NCBI Taxonomy" id="1387353"/>
    <lineage>
        <taxon>Bacteria</taxon>
        <taxon>Pseudomonadati</taxon>
        <taxon>Planctomycetota</taxon>
        <taxon>Planctomycetia</taxon>
        <taxon>Isosphaerales</taxon>
        <taxon>Isosphaeraceae</taxon>
        <taxon>Paludisphaera</taxon>
    </lineage>
</organism>
<dbReference type="SUPFAM" id="SSF51658">
    <property type="entry name" value="Xylose isomerase-like"/>
    <property type="match status" value="1"/>
</dbReference>
<dbReference type="OrthoDB" id="9814946at2"/>
<dbReference type="GO" id="GO:0016853">
    <property type="term" value="F:isomerase activity"/>
    <property type="evidence" value="ECO:0007669"/>
    <property type="project" value="UniProtKB-KW"/>
</dbReference>
<dbReference type="PANTHER" id="PTHR12110:SF48">
    <property type="entry name" value="BLL3656 PROTEIN"/>
    <property type="match status" value="1"/>
</dbReference>
<dbReference type="Gene3D" id="3.20.20.150">
    <property type="entry name" value="Divalent-metal-dependent TIM barrel enzymes"/>
    <property type="match status" value="1"/>
</dbReference>
<dbReference type="EC" id="5.3.99.11" evidence="2"/>
<dbReference type="RefSeq" id="WP_076350202.1">
    <property type="nucleotide sequence ID" value="NZ_CP019082.1"/>
</dbReference>